<proteinExistence type="inferred from homology"/>
<dbReference type="InterPro" id="IPR058647">
    <property type="entry name" value="BSH_CzcB-like"/>
</dbReference>
<dbReference type="InterPro" id="IPR006143">
    <property type="entry name" value="RND_pump_MFP"/>
</dbReference>
<dbReference type="AlphaFoldDB" id="A0A1H4CUQ0"/>
<reference evidence="5" key="1">
    <citation type="submission" date="2016-10" db="EMBL/GenBank/DDBJ databases">
        <authorList>
            <person name="Varghese N."/>
            <person name="Submissions S."/>
        </authorList>
    </citation>
    <scope>NUCLEOTIDE SEQUENCE [LARGE SCALE GENOMIC DNA]</scope>
    <source>
        <strain evidence="5">DSM 11526</strain>
    </source>
</reference>
<sequence length="385" mass="42582">MQPRRRWLPFTLTGLALCAIPLALVYTNVAISNQPQPEQYEAPAILPRVTVLSLQSGTYQSRIEGYAEARATDEVQLGSLVSGRVTWRSDAFHNGHPVKQGEALLRLDTTSYEEVVANARQTLADAELTLIQERRQQKQAERDWQRSGIQEAPSDLVLRKPQLKLAEARVVAARKTLQRAQRDLEETTLRAPFDAVVINRSATLGSYIESGATVATLRGTQRVELELTLSSQQWQQLPENLQQVAVQLRDPDQPTHRWQGQVSQLSAAINPETRQRSLTVSVADPLKQSPPLLSGSFVEVSLKGQLRSHLFAIPATALTADGYIWTVTENRLQRHAATPLFSAQGLHYIPATSLPAEIALVAKPLASYMPGMAVQPDLSEETPNE</sequence>
<feature type="coiled-coil region" evidence="2">
    <location>
        <begin position="116"/>
        <end position="190"/>
    </location>
</feature>
<protein>
    <submittedName>
        <fullName evidence="4">RND family efflux transporter, MFP subunit</fullName>
    </submittedName>
</protein>
<comment type="similarity">
    <text evidence="1">Belongs to the membrane fusion protein (MFP) (TC 8.A.1) family.</text>
</comment>
<dbReference type="RefSeq" id="WP_091825542.1">
    <property type="nucleotide sequence ID" value="NZ_FNRJ01000005.1"/>
</dbReference>
<feature type="domain" description="CzcB-like barrel-sandwich hybrid" evidence="3">
    <location>
        <begin position="93"/>
        <end position="216"/>
    </location>
</feature>
<evidence type="ECO:0000313" key="5">
    <source>
        <dbReference type="Proteomes" id="UP000242469"/>
    </source>
</evidence>
<name>A0A1H4CUQ0_9GAMM</name>
<dbReference type="Gene3D" id="2.40.50.100">
    <property type="match status" value="1"/>
</dbReference>
<evidence type="ECO:0000256" key="1">
    <source>
        <dbReference type="ARBA" id="ARBA00009477"/>
    </source>
</evidence>
<dbReference type="Gene3D" id="1.10.287.470">
    <property type="entry name" value="Helix hairpin bin"/>
    <property type="match status" value="1"/>
</dbReference>
<dbReference type="PANTHER" id="PTHR30469">
    <property type="entry name" value="MULTIDRUG RESISTANCE PROTEIN MDTA"/>
    <property type="match status" value="1"/>
</dbReference>
<keyword evidence="2" id="KW-0175">Coiled coil</keyword>
<dbReference type="SUPFAM" id="SSF111369">
    <property type="entry name" value="HlyD-like secretion proteins"/>
    <property type="match status" value="1"/>
</dbReference>
<dbReference type="STRING" id="1122198.SAMN02745729_105159"/>
<dbReference type="OrthoDB" id="9781888at2"/>
<dbReference type="GO" id="GO:0015562">
    <property type="term" value="F:efflux transmembrane transporter activity"/>
    <property type="evidence" value="ECO:0007669"/>
    <property type="project" value="TreeGrafter"/>
</dbReference>
<evidence type="ECO:0000259" key="3">
    <source>
        <dbReference type="Pfam" id="PF25973"/>
    </source>
</evidence>
<dbReference type="EMBL" id="FNRJ01000005">
    <property type="protein sequence ID" value="SEA64101.1"/>
    <property type="molecule type" value="Genomic_DNA"/>
</dbReference>
<dbReference type="Pfam" id="PF25973">
    <property type="entry name" value="BSH_CzcB"/>
    <property type="match status" value="1"/>
</dbReference>
<dbReference type="NCBIfam" id="TIGR01730">
    <property type="entry name" value="RND_mfp"/>
    <property type="match status" value="1"/>
</dbReference>
<dbReference type="Proteomes" id="UP000242469">
    <property type="component" value="Unassembled WGS sequence"/>
</dbReference>
<keyword evidence="5" id="KW-1185">Reference proteome</keyword>
<gene>
    <name evidence="4" type="ORF">SAMN02745729_105159</name>
</gene>
<evidence type="ECO:0000313" key="4">
    <source>
        <dbReference type="EMBL" id="SEA64101.1"/>
    </source>
</evidence>
<dbReference type="Gene3D" id="2.40.30.170">
    <property type="match status" value="1"/>
</dbReference>
<accession>A0A1H4CUQ0</accession>
<organism evidence="4 5">
    <name type="scientific">Marinobacterium iners DSM 11526</name>
    <dbReference type="NCBI Taxonomy" id="1122198"/>
    <lineage>
        <taxon>Bacteria</taxon>
        <taxon>Pseudomonadati</taxon>
        <taxon>Pseudomonadota</taxon>
        <taxon>Gammaproteobacteria</taxon>
        <taxon>Oceanospirillales</taxon>
        <taxon>Oceanospirillaceae</taxon>
        <taxon>Marinobacterium</taxon>
    </lineage>
</organism>
<evidence type="ECO:0000256" key="2">
    <source>
        <dbReference type="SAM" id="Coils"/>
    </source>
</evidence>
<dbReference type="GO" id="GO:1990281">
    <property type="term" value="C:efflux pump complex"/>
    <property type="evidence" value="ECO:0007669"/>
    <property type="project" value="TreeGrafter"/>
</dbReference>